<feature type="compositionally biased region" description="Low complexity" evidence="1">
    <location>
        <begin position="285"/>
        <end position="308"/>
    </location>
</feature>
<evidence type="ECO:0000256" key="1">
    <source>
        <dbReference type="SAM" id="MobiDB-lite"/>
    </source>
</evidence>
<evidence type="ECO:0000313" key="2">
    <source>
        <dbReference type="EMBL" id="GAT54674.1"/>
    </source>
</evidence>
<feature type="region of interest" description="Disordered" evidence="1">
    <location>
        <begin position="394"/>
        <end position="417"/>
    </location>
</feature>
<reference evidence="2" key="1">
    <citation type="submission" date="2014-09" db="EMBL/GenBank/DDBJ databases">
        <title>Genome sequence of the luminous mushroom Mycena chlorophos for searching fungal bioluminescence genes.</title>
        <authorList>
            <person name="Tanaka Y."/>
            <person name="Kasuga D."/>
            <person name="Oba Y."/>
            <person name="Hase S."/>
            <person name="Sato K."/>
            <person name="Oba Y."/>
            <person name="Sakakibara Y."/>
        </authorList>
    </citation>
    <scope>NUCLEOTIDE SEQUENCE</scope>
</reference>
<dbReference type="EMBL" id="DF848742">
    <property type="protein sequence ID" value="GAT54674.1"/>
    <property type="molecule type" value="Genomic_DNA"/>
</dbReference>
<organism evidence="2 3">
    <name type="scientific">Mycena chlorophos</name>
    <name type="common">Agaric fungus</name>
    <name type="synonym">Agaricus chlorophos</name>
    <dbReference type="NCBI Taxonomy" id="658473"/>
    <lineage>
        <taxon>Eukaryota</taxon>
        <taxon>Fungi</taxon>
        <taxon>Dikarya</taxon>
        <taxon>Basidiomycota</taxon>
        <taxon>Agaricomycotina</taxon>
        <taxon>Agaricomycetes</taxon>
        <taxon>Agaricomycetidae</taxon>
        <taxon>Agaricales</taxon>
        <taxon>Marasmiineae</taxon>
        <taxon>Mycenaceae</taxon>
        <taxon>Mycena</taxon>
    </lineage>
</organism>
<evidence type="ECO:0000313" key="3">
    <source>
        <dbReference type="Proteomes" id="UP000815677"/>
    </source>
</evidence>
<gene>
    <name evidence="2" type="ORF">MCHLO_11510</name>
</gene>
<feature type="compositionally biased region" description="Low complexity" evidence="1">
    <location>
        <begin position="82"/>
        <end position="96"/>
    </location>
</feature>
<feature type="compositionally biased region" description="Pro residues" evidence="1">
    <location>
        <begin position="467"/>
        <end position="489"/>
    </location>
</feature>
<accession>A0ABQ0LU99</accession>
<feature type="compositionally biased region" description="Basic and acidic residues" evidence="1">
    <location>
        <begin position="395"/>
        <end position="413"/>
    </location>
</feature>
<keyword evidence="3" id="KW-1185">Reference proteome</keyword>
<protein>
    <submittedName>
        <fullName evidence="2">Uncharacterized protein</fullName>
    </submittedName>
</protein>
<proteinExistence type="predicted"/>
<feature type="region of interest" description="Disordered" evidence="1">
    <location>
        <begin position="464"/>
        <end position="498"/>
    </location>
</feature>
<dbReference type="Proteomes" id="UP000815677">
    <property type="component" value="Unassembled WGS sequence"/>
</dbReference>
<feature type="region of interest" description="Disordered" evidence="1">
    <location>
        <begin position="277"/>
        <end position="310"/>
    </location>
</feature>
<sequence length="839" mass="92871">MNARCDVIWITDDERNPKPAAGGLCPPSAVCGGRGQRNFSCSHLKCQECCHERILADKTHVCILESHVSGPKATRGRKPGKRAAAASSSARLVPNPALSPSPIPAAPKSATPARVQPQLTGPHGRNVTGYFNLPADFVQNSLGSPRAGVGASSARQTQIAEVRLASKVVYVTWYSTLDDPQPRSFTVSAPNLPIFSPETSELLQLNLNIPLRCYSVVVDGVWEGRDVPMVGLVAKQNLFLGPAQLAGLPFIPVEHDVPTATLESPKKKRKLNNIIEVSSDDEQTHPPSSQVSTTPTPTSSPTKGQQPPISNKIFKQYETAVSTGSWKGRLAQLREELLGYKPSRRARVLGRFVFFFSIMASIEAMATFNEPELNAVMDEKILTRHDLLTLANQRRRPDAGATENRRRAGRDHNLTTQTSTKTIVQKIAASEGVPYSLTAMAAGIWDQLGPVERVLKKLVDSGRFQLPPLPEQPPPPPPPPVQVQPPPNPGLKGSGGGDEQPSLLTLNAIVWLRDARTDFKPEKFTETFPLPAAPTLNAKKQYVLNNQIACFTLEEIVAQKIALLDGDTVSVFSNDIDYTGLQVAAFLQLQAKYKRCGKDCPSMCTVPTPPGHKFDHAVFLPGLGRIWQECRDCDDLLLTRVKDKDDVYQLEVCLMRRSAHRINAHAVAVVKKKRGRKTEPAKETKRAKNRTQVELVKEKWAADPIYHKLHGAHYRPDDDEFKYPMSKLFPWCEWLFKANTSTFEDDERVKIDRKTWQTCLGHSPDGWILPALRIGKMRDKFGGAEDVMKENQDALLAYANRDTLSPTAIWPVLAQIYNTSVKPHPSVFNVDEPNRFETE</sequence>
<name>A0ABQ0LU99_MYCCL</name>
<feature type="region of interest" description="Disordered" evidence="1">
    <location>
        <begin position="69"/>
        <end position="121"/>
    </location>
</feature>